<evidence type="ECO:0000259" key="9">
    <source>
        <dbReference type="Pfam" id="PF00852"/>
    </source>
</evidence>
<dbReference type="Gene3D" id="3.40.50.11660">
    <property type="entry name" value="Glycosyl transferase family 10, C-terminal domain"/>
    <property type="match status" value="1"/>
</dbReference>
<feature type="domain" description="Fucosyltransferase C-terminal" evidence="9">
    <location>
        <begin position="292"/>
        <end position="472"/>
    </location>
</feature>
<organism evidence="10">
    <name type="scientific">Graphocephala atropunctata</name>
    <dbReference type="NCBI Taxonomy" id="36148"/>
    <lineage>
        <taxon>Eukaryota</taxon>
        <taxon>Metazoa</taxon>
        <taxon>Ecdysozoa</taxon>
        <taxon>Arthropoda</taxon>
        <taxon>Hexapoda</taxon>
        <taxon>Insecta</taxon>
        <taxon>Pterygota</taxon>
        <taxon>Neoptera</taxon>
        <taxon>Paraneoptera</taxon>
        <taxon>Hemiptera</taxon>
        <taxon>Auchenorrhyncha</taxon>
        <taxon>Membracoidea</taxon>
        <taxon>Cicadellidae</taxon>
        <taxon>Cicadellinae</taxon>
        <taxon>Cicadellini</taxon>
        <taxon>Graphocephala</taxon>
    </lineage>
</organism>
<feature type="region of interest" description="Disordered" evidence="8">
    <location>
        <begin position="1"/>
        <end position="20"/>
    </location>
</feature>
<evidence type="ECO:0000256" key="8">
    <source>
        <dbReference type="SAM" id="MobiDB-lite"/>
    </source>
</evidence>
<evidence type="ECO:0000313" key="10">
    <source>
        <dbReference type="EMBL" id="JAT19491.1"/>
    </source>
</evidence>
<keyword evidence="6 7" id="KW-0333">Golgi apparatus</keyword>
<evidence type="ECO:0000256" key="4">
    <source>
        <dbReference type="ARBA" id="ARBA00022676"/>
    </source>
</evidence>
<keyword evidence="4 7" id="KW-0328">Glycosyltransferase</keyword>
<dbReference type="InterPro" id="IPR038577">
    <property type="entry name" value="GT10-like_C_sf"/>
</dbReference>
<evidence type="ECO:0000256" key="3">
    <source>
        <dbReference type="ARBA" id="ARBA00008919"/>
    </source>
</evidence>
<gene>
    <name evidence="10" type="ORF">g.49890</name>
</gene>
<reference evidence="10" key="1">
    <citation type="submission" date="2015-11" db="EMBL/GenBank/DDBJ databases">
        <title>De novo transcriptome assembly of four potential Pierce s Disease insect vectors from Arizona vineyards.</title>
        <authorList>
            <person name="Tassone E.E."/>
        </authorList>
    </citation>
    <scope>NUCLEOTIDE SEQUENCE</scope>
</reference>
<dbReference type="UniPathway" id="UPA00378"/>
<evidence type="ECO:0000256" key="6">
    <source>
        <dbReference type="ARBA" id="ARBA00023034"/>
    </source>
</evidence>
<dbReference type="GO" id="GO:0008417">
    <property type="term" value="F:fucosyltransferase activity"/>
    <property type="evidence" value="ECO:0007669"/>
    <property type="project" value="InterPro"/>
</dbReference>
<dbReference type="InterPro" id="IPR001503">
    <property type="entry name" value="Glyco_trans_10"/>
</dbReference>
<keyword evidence="5 7" id="KW-0808">Transferase</keyword>
<evidence type="ECO:0000256" key="5">
    <source>
        <dbReference type="ARBA" id="ARBA00022679"/>
    </source>
</evidence>
<keyword evidence="7" id="KW-1133">Transmembrane helix</keyword>
<evidence type="ECO:0000256" key="7">
    <source>
        <dbReference type="RuleBase" id="RU003832"/>
    </source>
</evidence>
<dbReference type="InterPro" id="IPR055270">
    <property type="entry name" value="Glyco_tran_10_C"/>
</dbReference>
<proteinExistence type="inferred from homology"/>
<dbReference type="EMBL" id="GEBQ01020486">
    <property type="protein sequence ID" value="JAT19491.1"/>
    <property type="molecule type" value="Transcribed_RNA"/>
</dbReference>
<protein>
    <recommendedName>
        <fullName evidence="7">Fucosyltransferase</fullName>
        <ecNumber evidence="7">2.4.1.-</ecNumber>
    </recommendedName>
</protein>
<feature type="transmembrane region" description="Helical" evidence="7">
    <location>
        <begin position="49"/>
        <end position="67"/>
    </location>
</feature>
<dbReference type="GO" id="GO:0032580">
    <property type="term" value="C:Golgi cisterna membrane"/>
    <property type="evidence" value="ECO:0007669"/>
    <property type="project" value="UniProtKB-SubCell"/>
</dbReference>
<dbReference type="Pfam" id="PF00852">
    <property type="entry name" value="Glyco_transf_10"/>
    <property type="match status" value="1"/>
</dbReference>
<dbReference type="SUPFAM" id="SSF53756">
    <property type="entry name" value="UDP-Glycosyltransferase/glycogen phosphorylase"/>
    <property type="match status" value="1"/>
</dbReference>
<dbReference type="EC" id="2.4.1.-" evidence="7"/>
<accession>A0A1B6L798</accession>
<dbReference type="PANTHER" id="PTHR48438">
    <property type="entry name" value="ALPHA-(1,3)-FUCOSYLTRANSFERASE C-RELATED"/>
    <property type="match status" value="1"/>
</dbReference>
<dbReference type="AlphaFoldDB" id="A0A1B6L798"/>
<dbReference type="PANTHER" id="PTHR48438:SF1">
    <property type="entry name" value="ALPHA-(1,3)-FUCOSYLTRANSFERASE C-RELATED"/>
    <property type="match status" value="1"/>
</dbReference>
<keyword evidence="7" id="KW-0472">Membrane</keyword>
<comment type="pathway">
    <text evidence="2">Protein modification; protein glycosylation.</text>
</comment>
<comment type="subcellular location">
    <subcellularLocation>
        <location evidence="1">Golgi apparatus membrane</location>
        <topology evidence="1">Single-pass type II membrane protein</topology>
    </subcellularLocation>
    <subcellularLocation>
        <location evidence="7">Golgi apparatus</location>
        <location evidence="7">Golgi stack membrane</location>
        <topology evidence="7">Single-pass type II membrane protein</topology>
    </subcellularLocation>
</comment>
<dbReference type="GO" id="GO:0000139">
    <property type="term" value="C:Golgi membrane"/>
    <property type="evidence" value="ECO:0007669"/>
    <property type="project" value="UniProtKB-SubCell"/>
</dbReference>
<evidence type="ECO:0000256" key="2">
    <source>
        <dbReference type="ARBA" id="ARBA00004922"/>
    </source>
</evidence>
<comment type="similarity">
    <text evidence="3 7">Belongs to the glycosyltransferase 10 family.</text>
</comment>
<feature type="compositionally biased region" description="Polar residues" evidence="8">
    <location>
        <begin position="1"/>
        <end position="18"/>
    </location>
</feature>
<name>A0A1B6L798_9HEMI</name>
<evidence type="ECO:0000256" key="1">
    <source>
        <dbReference type="ARBA" id="ARBA00004323"/>
    </source>
</evidence>
<sequence length="473" mass="54143">MLKHSSSTTSRQANTSSVVGEHLQNPYYTMESPTCHNPAKDWKRMVPKLLIGGGCVLLALVLAALTWKLVSGDRATEAGGNAEGGDGSDHVVAGAFGLSGVQPHITRNVEYTKEERDVYFGQYRNDSDFSDRLLYQGTFDDETFKKEDDPKVIVILSRLDDKDIGRCSNKPPDIQQQRCDFTFNRSRIVEADAVVVREGDLYDDNVLKRSNDKQVWIYNTLIPNLIKKPIQDDIKKMFNLTGTFDRRSYLPILPMYWKRDSSRKNISGIYRNRNFTKDVENGAPVRVVVYNQNCDEEDKFRQKYASKIGQLEESGEVVVEWYGSCSSNTRNWKPDCINMSSAQCYEQISTKSKFALAFELVDVKDYISERYFNPLQNTILPLVLNSNSSKYDFIEPKGSFLDVPGEGMNEFINVLKTLNKDDNELKRHFPWLVQNSKKGGEFKPYLRWYCQVCATLYRAVNVTSSVPDIDQWR</sequence>
<keyword evidence="7" id="KW-0812">Transmembrane</keyword>